<evidence type="ECO:0000256" key="1">
    <source>
        <dbReference type="SAM" id="MobiDB-lite"/>
    </source>
</evidence>
<reference evidence="2" key="1">
    <citation type="submission" date="2020-02" db="EMBL/GenBank/DDBJ databases">
        <authorList>
            <person name="Meier V. D."/>
        </authorList>
    </citation>
    <scope>NUCLEOTIDE SEQUENCE</scope>
    <source>
        <strain evidence="2">AVDCRST_MAG17</strain>
    </source>
</reference>
<dbReference type="EMBL" id="CADCVV010000013">
    <property type="protein sequence ID" value="CAA9481958.1"/>
    <property type="molecule type" value="Genomic_DNA"/>
</dbReference>
<feature type="non-terminal residue" evidence="2">
    <location>
        <position position="1"/>
    </location>
</feature>
<feature type="compositionally biased region" description="Basic residues" evidence="1">
    <location>
        <begin position="1"/>
        <end position="12"/>
    </location>
</feature>
<evidence type="ECO:0000313" key="2">
    <source>
        <dbReference type="EMBL" id="CAA9481958.1"/>
    </source>
</evidence>
<feature type="compositionally biased region" description="Low complexity" evidence="1">
    <location>
        <begin position="60"/>
        <end position="71"/>
    </location>
</feature>
<feature type="non-terminal residue" evidence="2">
    <location>
        <position position="104"/>
    </location>
</feature>
<dbReference type="AlphaFoldDB" id="A0A6J4RUK5"/>
<feature type="compositionally biased region" description="Basic residues" evidence="1">
    <location>
        <begin position="35"/>
        <end position="55"/>
    </location>
</feature>
<accession>A0A6J4RUK5</accession>
<gene>
    <name evidence="2" type="ORF">AVDCRST_MAG17-228</name>
</gene>
<organism evidence="2">
    <name type="scientific">uncultured Solirubrobacterales bacterium</name>
    <dbReference type="NCBI Taxonomy" id="768556"/>
    <lineage>
        <taxon>Bacteria</taxon>
        <taxon>Bacillati</taxon>
        <taxon>Actinomycetota</taxon>
        <taxon>Thermoleophilia</taxon>
        <taxon>Solirubrobacterales</taxon>
        <taxon>environmental samples</taxon>
    </lineage>
</organism>
<name>A0A6J4RUK5_9ACTN</name>
<proteinExistence type="predicted"/>
<protein>
    <submittedName>
        <fullName evidence="2">ExtraCellular Mutant Ecm15p</fullName>
    </submittedName>
</protein>
<feature type="region of interest" description="Disordered" evidence="1">
    <location>
        <begin position="1"/>
        <end position="104"/>
    </location>
</feature>
<sequence length="104" mass="11131">GHRRLHGNRPRTVRGERVVLPGRDPPPARGSGSRRLSHARHGHLARGRGRRHPRRGGGDACRAARARPPACLHDPQARRAPRQAGPDPGRQGALGGGAAARRSL</sequence>